<dbReference type="InterPro" id="IPR000182">
    <property type="entry name" value="GNAT_dom"/>
</dbReference>
<dbReference type="InterPro" id="IPR050769">
    <property type="entry name" value="NAT_camello-type"/>
</dbReference>
<dbReference type="PROSITE" id="PS51186">
    <property type="entry name" value="GNAT"/>
    <property type="match status" value="1"/>
</dbReference>
<keyword evidence="1 3" id="KW-0808">Transferase</keyword>
<dbReference type="CDD" id="cd04301">
    <property type="entry name" value="NAT_SF"/>
    <property type="match status" value="1"/>
</dbReference>
<comment type="caution">
    <text evidence="3">The sequence shown here is derived from an EMBL/GenBank/DDBJ whole genome shotgun (WGS) entry which is preliminary data.</text>
</comment>
<dbReference type="InterPro" id="IPR016181">
    <property type="entry name" value="Acyl_CoA_acyltransferase"/>
</dbReference>
<keyword evidence="4" id="KW-1185">Reference proteome</keyword>
<sequence length="87" mass="9831">LELKRMSVSKDYRGQGISQALCGEVLRFARARGFEAVVLYTSVVQVAAQRLYESQGFQKVGAFSPSPMAAFLCFRIFRYRCDLPSRT</sequence>
<dbReference type="PANTHER" id="PTHR13947">
    <property type="entry name" value="GNAT FAMILY N-ACETYLTRANSFERASE"/>
    <property type="match status" value="1"/>
</dbReference>
<dbReference type="PANTHER" id="PTHR13947:SF58">
    <property type="entry name" value="8B (PUTATIVE,_PSEUDO-RELATED"/>
    <property type="match status" value="1"/>
</dbReference>
<evidence type="ECO:0000256" key="1">
    <source>
        <dbReference type="ARBA" id="ARBA00022679"/>
    </source>
</evidence>
<dbReference type="GO" id="GO:0008080">
    <property type="term" value="F:N-acetyltransferase activity"/>
    <property type="evidence" value="ECO:0007669"/>
    <property type="project" value="InterPro"/>
</dbReference>
<dbReference type="AlphaFoldDB" id="A0A7K9HWW9"/>
<protein>
    <submittedName>
        <fullName evidence="3">CMLO5 acetyltransferase</fullName>
    </submittedName>
</protein>
<name>A0A7K9HWW9_9PICI</name>
<dbReference type="SUPFAM" id="SSF55729">
    <property type="entry name" value="Acyl-CoA N-acyltransferases (Nat)"/>
    <property type="match status" value="1"/>
</dbReference>
<dbReference type="OrthoDB" id="41532at2759"/>
<feature type="non-terminal residue" evidence="3">
    <location>
        <position position="1"/>
    </location>
</feature>
<dbReference type="Gene3D" id="3.40.630.30">
    <property type="match status" value="1"/>
</dbReference>
<evidence type="ECO:0000313" key="3">
    <source>
        <dbReference type="EMBL" id="NXH18218.1"/>
    </source>
</evidence>
<organism evidence="3 4">
    <name type="scientific">Bucco capensis</name>
    <name type="common">collared puffbird</name>
    <dbReference type="NCBI Taxonomy" id="135168"/>
    <lineage>
        <taxon>Eukaryota</taxon>
        <taxon>Metazoa</taxon>
        <taxon>Chordata</taxon>
        <taxon>Craniata</taxon>
        <taxon>Vertebrata</taxon>
        <taxon>Euteleostomi</taxon>
        <taxon>Archelosauria</taxon>
        <taxon>Archosauria</taxon>
        <taxon>Dinosauria</taxon>
        <taxon>Saurischia</taxon>
        <taxon>Theropoda</taxon>
        <taxon>Coelurosauria</taxon>
        <taxon>Aves</taxon>
        <taxon>Neognathae</taxon>
        <taxon>Neoaves</taxon>
        <taxon>Telluraves</taxon>
        <taxon>Coraciimorphae</taxon>
        <taxon>Piciformes</taxon>
        <taxon>Bucconidae</taxon>
        <taxon>Bucco</taxon>
    </lineage>
</organism>
<feature type="non-terminal residue" evidence="3">
    <location>
        <position position="87"/>
    </location>
</feature>
<feature type="domain" description="N-acetyltransferase" evidence="2">
    <location>
        <begin position="1"/>
        <end position="84"/>
    </location>
</feature>
<evidence type="ECO:0000313" key="4">
    <source>
        <dbReference type="Proteomes" id="UP000534107"/>
    </source>
</evidence>
<dbReference type="Proteomes" id="UP000534107">
    <property type="component" value="Unassembled WGS sequence"/>
</dbReference>
<dbReference type="Pfam" id="PF00583">
    <property type="entry name" value="Acetyltransf_1"/>
    <property type="match status" value="1"/>
</dbReference>
<dbReference type="EMBL" id="VWZO01014668">
    <property type="protein sequence ID" value="NXH18218.1"/>
    <property type="molecule type" value="Genomic_DNA"/>
</dbReference>
<proteinExistence type="predicted"/>
<gene>
    <name evidence="3" type="primary">Cml5</name>
    <name evidence="3" type="ORF">BUCCAP_R15852</name>
</gene>
<reference evidence="3 4" key="1">
    <citation type="submission" date="2019-09" db="EMBL/GenBank/DDBJ databases">
        <title>Bird 10,000 Genomes (B10K) Project - Family phase.</title>
        <authorList>
            <person name="Zhang G."/>
        </authorList>
    </citation>
    <scope>NUCLEOTIDE SEQUENCE [LARGE SCALE GENOMIC DNA]</scope>
    <source>
        <strain evidence="3">B10K-DU-001-16</strain>
        <tissue evidence="3">Muscle</tissue>
    </source>
</reference>
<evidence type="ECO:0000259" key="2">
    <source>
        <dbReference type="PROSITE" id="PS51186"/>
    </source>
</evidence>
<accession>A0A7K9HWW9</accession>